<organism evidence="3 4">
    <name type="scientific">Paramagnetospirillum marisnigri</name>
    <dbReference type="NCBI Taxonomy" id="1285242"/>
    <lineage>
        <taxon>Bacteria</taxon>
        <taxon>Pseudomonadati</taxon>
        <taxon>Pseudomonadota</taxon>
        <taxon>Alphaproteobacteria</taxon>
        <taxon>Rhodospirillales</taxon>
        <taxon>Magnetospirillaceae</taxon>
        <taxon>Paramagnetospirillum</taxon>
    </lineage>
</organism>
<evidence type="ECO:0000313" key="3">
    <source>
        <dbReference type="EMBL" id="OAN48165.1"/>
    </source>
</evidence>
<accession>A0A178MJD7</accession>
<dbReference type="GO" id="GO:0047617">
    <property type="term" value="F:fatty acyl-CoA hydrolase activity"/>
    <property type="evidence" value="ECO:0007669"/>
    <property type="project" value="TreeGrafter"/>
</dbReference>
<comment type="caution">
    <text evidence="3">The sequence shown here is derived from an EMBL/GenBank/DDBJ whole genome shotgun (WGS) entry which is preliminary data.</text>
</comment>
<gene>
    <name evidence="3" type="ORF">A6A04_05285</name>
</gene>
<dbReference type="SUPFAM" id="SSF54637">
    <property type="entry name" value="Thioesterase/thiol ester dehydrase-isomerase"/>
    <property type="match status" value="1"/>
</dbReference>
<keyword evidence="4" id="KW-1185">Reference proteome</keyword>
<name>A0A178MJD7_9PROT</name>
<dbReference type="Pfam" id="PF13279">
    <property type="entry name" value="4HBT_2"/>
    <property type="match status" value="1"/>
</dbReference>
<dbReference type="STRING" id="1285242.A6A04_05285"/>
<dbReference type="CDD" id="cd00586">
    <property type="entry name" value="4HBT"/>
    <property type="match status" value="1"/>
</dbReference>
<keyword evidence="2" id="KW-0378">Hydrolase</keyword>
<dbReference type="InterPro" id="IPR050563">
    <property type="entry name" value="4-hydroxybenzoyl-CoA_TE"/>
</dbReference>
<dbReference type="RefSeq" id="WP_068494441.1">
    <property type="nucleotide sequence ID" value="NZ_LWQT01000077.1"/>
</dbReference>
<evidence type="ECO:0000256" key="1">
    <source>
        <dbReference type="ARBA" id="ARBA00005953"/>
    </source>
</evidence>
<proteinExistence type="inferred from homology"/>
<sequence>MPRVTIEIPPDFQFATEITICIGQINYGHHLDNAALLSLVSEARVRFLKSLGYGELDVEGLGIIVADAAIRYRSEAFHGEILVFEMAAADLNKYGCDLVWRARAKEDGREVAQGKTGILFFDYAARKPAPAPPEFLRKTGLA</sequence>
<evidence type="ECO:0000313" key="4">
    <source>
        <dbReference type="Proteomes" id="UP000078428"/>
    </source>
</evidence>
<dbReference type="InterPro" id="IPR029069">
    <property type="entry name" value="HotDog_dom_sf"/>
</dbReference>
<dbReference type="Gene3D" id="3.10.129.10">
    <property type="entry name" value="Hotdog Thioesterase"/>
    <property type="match status" value="1"/>
</dbReference>
<dbReference type="PANTHER" id="PTHR31793">
    <property type="entry name" value="4-HYDROXYBENZOYL-COA THIOESTERASE FAMILY MEMBER"/>
    <property type="match status" value="1"/>
</dbReference>
<comment type="similarity">
    <text evidence="1">Belongs to the 4-hydroxybenzoyl-CoA thioesterase family.</text>
</comment>
<dbReference type="PANTHER" id="PTHR31793:SF27">
    <property type="entry name" value="NOVEL THIOESTERASE SUPERFAMILY DOMAIN AND SAPOSIN A-TYPE DOMAIN CONTAINING PROTEIN (0610012H03RIK)"/>
    <property type="match status" value="1"/>
</dbReference>
<dbReference type="Proteomes" id="UP000078428">
    <property type="component" value="Unassembled WGS sequence"/>
</dbReference>
<dbReference type="AlphaFoldDB" id="A0A178MJD7"/>
<reference evidence="3 4" key="1">
    <citation type="submission" date="2016-04" db="EMBL/GenBank/DDBJ databases">
        <title>Draft genome sequence of freshwater magnetotactic bacteria Magnetospirillum marisnigri SP-1 and Magnetospirillum moscoviense BB-1.</title>
        <authorList>
            <person name="Koziaeva V."/>
            <person name="Dziuba M.V."/>
            <person name="Ivanov T.M."/>
            <person name="Kuznetsov B."/>
            <person name="Grouzdev D.S."/>
        </authorList>
    </citation>
    <scope>NUCLEOTIDE SEQUENCE [LARGE SCALE GENOMIC DNA]</scope>
    <source>
        <strain evidence="3 4">SP-1</strain>
    </source>
</reference>
<dbReference type="OrthoDB" id="9803287at2"/>
<dbReference type="EMBL" id="LWQT01000077">
    <property type="protein sequence ID" value="OAN48165.1"/>
    <property type="molecule type" value="Genomic_DNA"/>
</dbReference>
<protein>
    <submittedName>
        <fullName evidence="3">Thioesterase</fullName>
    </submittedName>
</protein>
<evidence type="ECO:0000256" key="2">
    <source>
        <dbReference type="ARBA" id="ARBA00022801"/>
    </source>
</evidence>